<evidence type="ECO:0000313" key="5">
    <source>
        <dbReference type="Proteomes" id="UP001497444"/>
    </source>
</evidence>
<reference evidence="4" key="1">
    <citation type="submission" date="2024-02" db="EMBL/GenBank/DDBJ databases">
        <authorList>
            <consortium name="ELIXIR-Norway"/>
            <consortium name="Elixir Norway"/>
        </authorList>
    </citation>
    <scope>NUCLEOTIDE SEQUENCE</scope>
</reference>
<evidence type="ECO:0000256" key="1">
    <source>
        <dbReference type="ARBA" id="ARBA00008416"/>
    </source>
</evidence>
<dbReference type="SUPFAM" id="SSF51182">
    <property type="entry name" value="RmlC-like cupins"/>
    <property type="match status" value="1"/>
</dbReference>
<dbReference type="PANTHER" id="PTHR13903:SF8">
    <property type="entry name" value="PIRIN"/>
    <property type="match status" value="1"/>
</dbReference>
<keyword evidence="5" id="KW-1185">Reference proteome</keyword>
<dbReference type="Gene3D" id="2.60.120.10">
    <property type="entry name" value="Jelly Rolls"/>
    <property type="match status" value="1"/>
</dbReference>
<dbReference type="InterPro" id="IPR012093">
    <property type="entry name" value="Pirin"/>
</dbReference>
<evidence type="ECO:0000313" key="4">
    <source>
        <dbReference type="EMBL" id="CAK9251644.1"/>
    </source>
</evidence>
<comment type="caution">
    <text evidence="4">The sequence shown here is derived from an EMBL/GenBank/DDBJ whole genome shotgun (WGS) entry which is preliminary data.</text>
</comment>
<organism evidence="4 5">
    <name type="scientific">Sphagnum jensenii</name>
    <dbReference type="NCBI Taxonomy" id="128206"/>
    <lineage>
        <taxon>Eukaryota</taxon>
        <taxon>Viridiplantae</taxon>
        <taxon>Streptophyta</taxon>
        <taxon>Embryophyta</taxon>
        <taxon>Bryophyta</taxon>
        <taxon>Sphagnophytina</taxon>
        <taxon>Sphagnopsida</taxon>
        <taxon>Sphagnales</taxon>
        <taxon>Sphagnaceae</taxon>
        <taxon>Sphagnum</taxon>
    </lineage>
</organism>
<sequence length="342" mass="37777">MTLHEDGNSLSPYLLLVHHCHSFLPFDPVRAITKLLLPEGFPAHPHSGFSTVTYCIEGGLCHRDSEGQSMTYGDGDAQWMRAGRGTIHEEMWNLKPFKHIFKRIEIFQLWINLPSKFKTLPPFVARLKNEDIPVYSSCNKDITIKIIAGSIQIDDSNVLVGPGNEVTSSPSGIYHLSCQPNTEGVLSIPPHCTVALYIRRGSVILAKNAEVFRAVRDDQSEEVGSCNLLEFKISTQPSENQGGGGSGDDMNQEWLSFSDLSLLSGSSGLDGLLLVGAPLNEPVIWRGPLVQSTPQDFQSSANVFNSIGAGAYWDYNLSNAEWTKQCKQVNLQDVISRMRDLE</sequence>
<accession>A0ABP0VB36</accession>
<dbReference type="InterPro" id="IPR014710">
    <property type="entry name" value="RmlC-like_jellyroll"/>
</dbReference>
<name>A0ABP0VB36_9BRYO</name>
<protein>
    <recommendedName>
        <fullName evidence="3">Pirin N-terminal domain-containing protein</fullName>
    </recommendedName>
</protein>
<dbReference type="InterPro" id="IPR003829">
    <property type="entry name" value="Pirin_N_dom"/>
</dbReference>
<dbReference type="EMBL" id="CAXAQS010000434">
    <property type="protein sequence ID" value="CAK9251644.1"/>
    <property type="molecule type" value="Genomic_DNA"/>
</dbReference>
<dbReference type="Pfam" id="PF02678">
    <property type="entry name" value="Pirin"/>
    <property type="match status" value="1"/>
</dbReference>
<evidence type="ECO:0000259" key="3">
    <source>
        <dbReference type="Pfam" id="PF02678"/>
    </source>
</evidence>
<dbReference type="PIRSF" id="PIRSF006232">
    <property type="entry name" value="Pirin"/>
    <property type="match status" value="1"/>
</dbReference>
<comment type="similarity">
    <text evidence="1 2">Belongs to the pirin family.</text>
</comment>
<dbReference type="Proteomes" id="UP001497444">
    <property type="component" value="Unassembled WGS sequence"/>
</dbReference>
<feature type="domain" description="Pirin N-terminal" evidence="3">
    <location>
        <begin position="35"/>
        <end position="111"/>
    </location>
</feature>
<gene>
    <name evidence="4" type="ORF">CSSPJE1EN1_LOCUS27022</name>
</gene>
<dbReference type="InterPro" id="IPR011051">
    <property type="entry name" value="RmlC_Cupin_sf"/>
</dbReference>
<proteinExistence type="inferred from homology"/>
<evidence type="ECO:0000256" key="2">
    <source>
        <dbReference type="RuleBase" id="RU003457"/>
    </source>
</evidence>
<dbReference type="PANTHER" id="PTHR13903">
    <property type="entry name" value="PIRIN-RELATED"/>
    <property type="match status" value="1"/>
</dbReference>